<evidence type="ECO:0000313" key="11">
    <source>
        <dbReference type="EMBL" id="PWN56884.1"/>
    </source>
</evidence>
<evidence type="ECO:0000256" key="7">
    <source>
        <dbReference type="ARBA" id="ARBA00022692"/>
    </source>
</evidence>
<dbReference type="InterPro" id="IPR045584">
    <property type="entry name" value="Pilin-like"/>
</dbReference>
<organism evidence="11 12">
    <name type="scientific">Abyssibacter profundi</name>
    <dbReference type="NCBI Taxonomy" id="2182787"/>
    <lineage>
        <taxon>Bacteria</taxon>
        <taxon>Pseudomonadati</taxon>
        <taxon>Pseudomonadota</taxon>
        <taxon>Gammaproteobacteria</taxon>
        <taxon>Chromatiales</taxon>
        <taxon>Oceanococcaceae</taxon>
        <taxon>Abyssibacter</taxon>
    </lineage>
</organism>
<feature type="transmembrane region" description="Helical" evidence="10">
    <location>
        <begin position="12"/>
        <end position="34"/>
    </location>
</feature>
<dbReference type="InterPro" id="IPR012902">
    <property type="entry name" value="N_methyl_site"/>
</dbReference>
<evidence type="ECO:0000256" key="8">
    <source>
        <dbReference type="ARBA" id="ARBA00022989"/>
    </source>
</evidence>
<sequence>MTPQGKLQRGFTLLELMVAIAIFVIFSAMAYGGLMTVLNARADIEDSLEDTRQLQMALFRLEQDIEQIRARPIRDDFGDPRPAVLLDEFQRLEFTRGGRRNPMKLQISHLERVAYGLEDEALVRYAWATLDRVQDTAITKTILLDDVIDLNWRFLGAGSDWEDQWPIPDPTTGAPALTAPPPRVIELQIETRRWGELRALYRITSAESAT</sequence>
<dbReference type="RefSeq" id="WP_109719483.1">
    <property type="nucleotide sequence ID" value="NZ_QEQK01000004.1"/>
</dbReference>
<protein>
    <recommendedName>
        <fullName evidence="3">Type II secretion system protein J</fullName>
    </recommendedName>
</protein>
<dbReference type="EMBL" id="QEQK01000004">
    <property type="protein sequence ID" value="PWN56884.1"/>
    <property type="molecule type" value="Genomic_DNA"/>
</dbReference>
<accession>A0A363UNC5</accession>
<dbReference type="InterPro" id="IPR010055">
    <property type="entry name" value="T2SS_protein-GspJ"/>
</dbReference>
<evidence type="ECO:0000256" key="9">
    <source>
        <dbReference type="ARBA" id="ARBA00023136"/>
    </source>
</evidence>
<dbReference type="Gene3D" id="2.10.70.20">
    <property type="entry name" value="gspk-gspi-gspj complex like domains"/>
    <property type="match status" value="1"/>
</dbReference>
<dbReference type="Pfam" id="PF11612">
    <property type="entry name" value="T2SSJ"/>
    <property type="match status" value="1"/>
</dbReference>
<dbReference type="GO" id="GO:0015627">
    <property type="term" value="C:type II protein secretion system complex"/>
    <property type="evidence" value="ECO:0007669"/>
    <property type="project" value="InterPro"/>
</dbReference>
<gene>
    <name evidence="11" type="primary">gspJ</name>
    <name evidence="11" type="ORF">DEH80_05565</name>
</gene>
<comment type="subcellular location">
    <subcellularLocation>
        <location evidence="1">Cell inner membrane</location>
        <topology evidence="1">Single-pass membrane protein</topology>
    </subcellularLocation>
</comment>
<dbReference type="Gene3D" id="3.10.610.10">
    <property type="entry name" value="GSPII I/J protein-like"/>
    <property type="match status" value="1"/>
</dbReference>
<evidence type="ECO:0000256" key="3">
    <source>
        <dbReference type="ARBA" id="ARBA00021539"/>
    </source>
</evidence>
<keyword evidence="5" id="KW-0488">Methylation</keyword>
<dbReference type="PROSITE" id="PS00409">
    <property type="entry name" value="PROKAR_NTER_METHYL"/>
    <property type="match status" value="1"/>
</dbReference>
<dbReference type="OrthoDB" id="9794345at2"/>
<keyword evidence="4" id="KW-1003">Cell membrane</keyword>
<dbReference type="PANTHER" id="PTHR39583:SF2">
    <property type="entry name" value="TYPE II SECRETION SYSTEM PROTEIN J"/>
    <property type="match status" value="1"/>
</dbReference>
<keyword evidence="9 10" id="KW-0472">Membrane</keyword>
<dbReference type="PANTHER" id="PTHR39583">
    <property type="entry name" value="TYPE II SECRETION SYSTEM PROTEIN J-RELATED"/>
    <property type="match status" value="1"/>
</dbReference>
<evidence type="ECO:0000256" key="4">
    <source>
        <dbReference type="ARBA" id="ARBA00022475"/>
    </source>
</evidence>
<reference evidence="11 12" key="1">
    <citation type="submission" date="2018-05" db="EMBL/GenBank/DDBJ databases">
        <title>Abyssibacter profundi OUC007T gen. nov., sp. nov, a marine bacterium isolated from seawater of the Mariana Trench.</title>
        <authorList>
            <person name="Zhou S."/>
        </authorList>
    </citation>
    <scope>NUCLEOTIDE SEQUENCE [LARGE SCALE GENOMIC DNA]</scope>
    <source>
        <strain evidence="11 12">OUC007</strain>
    </source>
</reference>
<keyword evidence="7 10" id="KW-0812">Transmembrane</keyword>
<dbReference type="NCBIfam" id="TIGR02532">
    <property type="entry name" value="IV_pilin_GFxxxE"/>
    <property type="match status" value="1"/>
</dbReference>
<dbReference type="AlphaFoldDB" id="A0A363UNC5"/>
<dbReference type="GO" id="GO:0005886">
    <property type="term" value="C:plasma membrane"/>
    <property type="evidence" value="ECO:0007669"/>
    <property type="project" value="UniProtKB-SubCell"/>
</dbReference>
<comment type="caution">
    <text evidence="11">The sequence shown here is derived from an EMBL/GenBank/DDBJ whole genome shotgun (WGS) entry which is preliminary data.</text>
</comment>
<dbReference type="Proteomes" id="UP000251800">
    <property type="component" value="Unassembled WGS sequence"/>
</dbReference>
<dbReference type="InterPro" id="IPR051621">
    <property type="entry name" value="T2SS_protein_J"/>
</dbReference>
<name>A0A363UNC5_9GAMM</name>
<comment type="similarity">
    <text evidence="2">Belongs to the GSP J family.</text>
</comment>
<dbReference type="Pfam" id="PF07963">
    <property type="entry name" value="N_methyl"/>
    <property type="match status" value="1"/>
</dbReference>
<keyword evidence="8 10" id="KW-1133">Transmembrane helix</keyword>
<dbReference type="NCBIfam" id="TIGR01711">
    <property type="entry name" value="gspJ"/>
    <property type="match status" value="1"/>
</dbReference>
<evidence type="ECO:0000256" key="2">
    <source>
        <dbReference type="ARBA" id="ARBA00011084"/>
    </source>
</evidence>
<evidence type="ECO:0000256" key="10">
    <source>
        <dbReference type="SAM" id="Phobius"/>
    </source>
</evidence>
<keyword evidence="6" id="KW-0997">Cell inner membrane</keyword>
<dbReference type="SUPFAM" id="SSF54523">
    <property type="entry name" value="Pili subunits"/>
    <property type="match status" value="1"/>
</dbReference>
<evidence type="ECO:0000256" key="1">
    <source>
        <dbReference type="ARBA" id="ARBA00004377"/>
    </source>
</evidence>
<evidence type="ECO:0000256" key="5">
    <source>
        <dbReference type="ARBA" id="ARBA00022481"/>
    </source>
</evidence>
<evidence type="ECO:0000256" key="6">
    <source>
        <dbReference type="ARBA" id="ARBA00022519"/>
    </source>
</evidence>
<dbReference type="GO" id="GO:0015628">
    <property type="term" value="P:protein secretion by the type II secretion system"/>
    <property type="evidence" value="ECO:0007669"/>
    <property type="project" value="InterPro"/>
</dbReference>
<evidence type="ECO:0000313" key="12">
    <source>
        <dbReference type="Proteomes" id="UP000251800"/>
    </source>
</evidence>
<keyword evidence="12" id="KW-1185">Reference proteome</keyword>
<proteinExistence type="inferred from homology"/>